<evidence type="ECO:0000313" key="1">
    <source>
        <dbReference type="EMBL" id="KAG6729641.1"/>
    </source>
</evidence>
<organism evidence="1 2">
    <name type="scientific">Carya illinoinensis</name>
    <name type="common">Pecan</name>
    <dbReference type="NCBI Taxonomy" id="32201"/>
    <lineage>
        <taxon>Eukaryota</taxon>
        <taxon>Viridiplantae</taxon>
        <taxon>Streptophyta</taxon>
        <taxon>Embryophyta</taxon>
        <taxon>Tracheophyta</taxon>
        <taxon>Spermatophyta</taxon>
        <taxon>Magnoliopsida</taxon>
        <taxon>eudicotyledons</taxon>
        <taxon>Gunneridae</taxon>
        <taxon>Pentapetalae</taxon>
        <taxon>rosids</taxon>
        <taxon>fabids</taxon>
        <taxon>Fagales</taxon>
        <taxon>Juglandaceae</taxon>
        <taxon>Carya</taxon>
    </lineage>
</organism>
<name>A0A922G1C6_CARIL</name>
<dbReference type="EMBL" id="CM031825">
    <property type="protein sequence ID" value="KAG6729641.1"/>
    <property type="molecule type" value="Genomic_DNA"/>
</dbReference>
<comment type="caution">
    <text evidence="1">The sequence shown here is derived from an EMBL/GenBank/DDBJ whole genome shotgun (WGS) entry which is preliminary data.</text>
</comment>
<reference evidence="1" key="1">
    <citation type="submission" date="2021-01" db="EMBL/GenBank/DDBJ databases">
        <authorList>
            <person name="Lovell J.T."/>
            <person name="Bentley N."/>
            <person name="Bhattarai G."/>
            <person name="Jenkins J.W."/>
            <person name="Sreedasyam A."/>
            <person name="Alarcon Y."/>
            <person name="Bock C."/>
            <person name="Boston L."/>
            <person name="Carlson J."/>
            <person name="Cervantes K."/>
            <person name="Clermont K."/>
            <person name="Krom N."/>
            <person name="Kubenka K."/>
            <person name="Mamidi S."/>
            <person name="Mattison C."/>
            <person name="Monteros M."/>
            <person name="Pisani C."/>
            <person name="Plott C."/>
            <person name="Rajasekar S."/>
            <person name="Rhein H.S."/>
            <person name="Rohla C."/>
            <person name="Song M."/>
            <person name="Hilaire R.S."/>
            <person name="Shu S."/>
            <person name="Wells L."/>
            <person name="Wang X."/>
            <person name="Webber J."/>
            <person name="Heerema R.J."/>
            <person name="Klein P."/>
            <person name="Conner P."/>
            <person name="Grauke L."/>
            <person name="Grimwood J."/>
            <person name="Schmutz J."/>
            <person name="Randall J.J."/>
        </authorList>
    </citation>
    <scope>NUCLEOTIDE SEQUENCE</scope>
    <source>
        <tissue evidence="1">Leaf</tissue>
    </source>
</reference>
<protein>
    <submittedName>
        <fullName evidence="1">Uncharacterized protein</fullName>
    </submittedName>
</protein>
<dbReference type="AlphaFoldDB" id="A0A922G1C6"/>
<accession>A0A922G1C6</accession>
<gene>
    <name evidence="1" type="ORF">I3842_01G039700</name>
</gene>
<proteinExistence type="predicted"/>
<evidence type="ECO:0000313" key="2">
    <source>
        <dbReference type="Proteomes" id="UP000811246"/>
    </source>
</evidence>
<dbReference type="Proteomes" id="UP000811246">
    <property type="component" value="Chromosome 1"/>
</dbReference>
<sequence length="131" mass="14089">MPSSACNMASRRWGCLPHLCLHSNKGAAQYLQQRRPPPSKVRKVGLQSQDLLRAMAANAAIEGGFDCTIELQDLRRAPAQIPAPTCSSGSRSSTLNLLDPHTLEATELYGPVVAGSRLPEDEIIGPKDLAE</sequence>